<dbReference type="RefSeq" id="WP_174246131.1">
    <property type="nucleotide sequence ID" value="NZ_BJCL01000010.1"/>
</dbReference>
<keyword evidence="1" id="KW-1003">Cell membrane</keyword>
<keyword evidence="3" id="KW-0677">Repeat</keyword>
<evidence type="ECO:0000256" key="3">
    <source>
        <dbReference type="ARBA" id="ARBA00022737"/>
    </source>
</evidence>
<evidence type="ECO:0000313" key="7">
    <source>
        <dbReference type="EMBL" id="GCL64606.1"/>
    </source>
</evidence>
<accession>A0A480AUP0</accession>
<dbReference type="PROSITE" id="PS00211">
    <property type="entry name" value="ABC_TRANSPORTER_1"/>
    <property type="match status" value="2"/>
</dbReference>
<dbReference type="PANTHER" id="PTHR43790">
    <property type="entry name" value="CARBOHYDRATE TRANSPORT ATP-BINDING PROTEIN MG119-RELATED"/>
    <property type="match status" value="1"/>
</dbReference>
<comment type="caution">
    <text evidence="7">The sequence shown here is derived from an EMBL/GenBank/DDBJ whole genome shotgun (WGS) entry which is preliminary data.</text>
</comment>
<reference evidence="8" key="1">
    <citation type="submission" date="2019-03" db="EMBL/GenBank/DDBJ databases">
        <title>Aquabacterium pictum sp.nov., the first bacteriochlorophyll a-containing freshwater bacterium in the genus Aquabacterium of the class Betaproteobacteria.</title>
        <authorList>
            <person name="Hirose S."/>
            <person name="Tank M."/>
            <person name="Hara E."/>
            <person name="Tamaki H."/>
            <person name="Takaichi S."/>
            <person name="Haruta S."/>
            <person name="Hanada S."/>
        </authorList>
    </citation>
    <scope>NUCLEOTIDE SEQUENCE [LARGE SCALE GENOMIC DNA]</scope>
    <source>
        <strain evidence="8">W35</strain>
    </source>
</reference>
<dbReference type="AlphaFoldDB" id="A0A480AUP0"/>
<sequence>MGLRPGPPLLQIDGITKRFGALVANEGISLTLDRGEVLALLGENGAGKSTLVSILFGHYLADAGQITVDGQPLPPGDPAAALAAGIGMVHQHFTLADNLSVLDNVMLGTERLWQPFSRRAAARAALTDTARRFGLQVDPDARIASLSVGERQRVEILKALVPFGRKAGARILILDEPTAVLTPQESESLFATLGQLVAQGLAIIFISHKLDEVLRVSHRIAVLRGGKLVAQMPAAGASKAQLAQAMVGRDVQRVVREAKAAPATAAAPVCMLQGVTVRGHGAWPQLDNIHLALQPGEVVAIAGVAGNGQHALADLLHGLVAPDAGTVTVAGRALPATPRAWVNAGVARIPEDRHAVGVVGDLPLWENAVLERSSSPAFARGGIVRRGAARAHAQGLVTRFDVRGTEGGGLDTITRGLSGGNMQKLILGRALAGDPQHAGPPVLIVANQPTWGLDIGAVAYVHRQLLDACAAGAALLLISEDLDEIFALADRIAVMHHGRLTDARPAADWTLAAIGLAMAGASQEGAHAA</sequence>
<evidence type="ECO:0000256" key="2">
    <source>
        <dbReference type="ARBA" id="ARBA00022597"/>
    </source>
</evidence>
<dbReference type="CDD" id="cd03216">
    <property type="entry name" value="ABC_Carb_Monos_I"/>
    <property type="match status" value="1"/>
</dbReference>
<evidence type="ECO:0000259" key="6">
    <source>
        <dbReference type="PROSITE" id="PS50893"/>
    </source>
</evidence>
<evidence type="ECO:0000256" key="1">
    <source>
        <dbReference type="ARBA" id="ARBA00022475"/>
    </source>
</evidence>
<organism evidence="7 8">
    <name type="scientific">Pseudaquabacterium pictum</name>
    <dbReference type="NCBI Taxonomy" id="2315236"/>
    <lineage>
        <taxon>Bacteria</taxon>
        <taxon>Pseudomonadati</taxon>
        <taxon>Pseudomonadota</taxon>
        <taxon>Betaproteobacteria</taxon>
        <taxon>Burkholderiales</taxon>
        <taxon>Sphaerotilaceae</taxon>
        <taxon>Pseudaquabacterium</taxon>
    </lineage>
</organism>
<dbReference type="InterPro" id="IPR027417">
    <property type="entry name" value="P-loop_NTPase"/>
</dbReference>
<proteinExistence type="predicted"/>
<evidence type="ECO:0000256" key="5">
    <source>
        <dbReference type="ARBA" id="ARBA00022840"/>
    </source>
</evidence>
<dbReference type="SMART" id="SM00382">
    <property type="entry name" value="AAA"/>
    <property type="match status" value="1"/>
</dbReference>
<dbReference type="Gene3D" id="3.40.50.300">
    <property type="entry name" value="P-loop containing nucleotide triphosphate hydrolases"/>
    <property type="match status" value="2"/>
</dbReference>
<dbReference type="GO" id="GO:0016887">
    <property type="term" value="F:ATP hydrolysis activity"/>
    <property type="evidence" value="ECO:0007669"/>
    <property type="project" value="InterPro"/>
</dbReference>
<feature type="domain" description="ABC transporter" evidence="6">
    <location>
        <begin position="270"/>
        <end position="522"/>
    </location>
</feature>
<dbReference type="Pfam" id="PF00005">
    <property type="entry name" value="ABC_tran"/>
    <property type="match status" value="2"/>
</dbReference>
<gene>
    <name evidence="7" type="ORF">AQPW35_36870</name>
</gene>
<dbReference type="InterPro" id="IPR003593">
    <property type="entry name" value="AAA+_ATPase"/>
</dbReference>
<keyword evidence="2" id="KW-0762">Sugar transport</keyword>
<dbReference type="SUPFAM" id="SSF52540">
    <property type="entry name" value="P-loop containing nucleoside triphosphate hydrolases"/>
    <property type="match status" value="2"/>
</dbReference>
<dbReference type="GO" id="GO:0005524">
    <property type="term" value="F:ATP binding"/>
    <property type="evidence" value="ECO:0007669"/>
    <property type="project" value="UniProtKB-KW"/>
</dbReference>
<dbReference type="Proteomes" id="UP000301751">
    <property type="component" value="Unassembled WGS sequence"/>
</dbReference>
<keyword evidence="1" id="KW-0472">Membrane</keyword>
<dbReference type="InterPro" id="IPR017871">
    <property type="entry name" value="ABC_transporter-like_CS"/>
</dbReference>
<feature type="domain" description="ABC transporter" evidence="6">
    <location>
        <begin position="10"/>
        <end position="250"/>
    </location>
</feature>
<protein>
    <submittedName>
        <fullName evidence="7">Sugar ABC transporter ATP-binding protein</fullName>
    </submittedName>
</protein>
<keyword evidence="8" id="KW-1185">Reference proteome</keyword>
<dbReference type="InterPro" id="IPR050107">
    <property type="entry name" value="ABC_carbohydrate_import_ATPase"/>
</dbReference>
<dbReference type="PANTHER" id="PTHR43790:SF4">
    <property type="entry name" value="GUANOSINE IMPORT ATP-BINDING PROTEIN NUPO"/>
    <property type="match status" value="1"/>
</dbReference>
<keyword evidence="5 7" id="KW-0067">ATP-binding</keyword>
<dbReference type="CDD" id="cd03215">
    <property type="entry name" value="ABC_Carb_Monos_II"/>
    <property type="match status" value="1"/>
</dbReference>
<name>A0A480AUP0_9BURK</name>
<evidence type="ECO:0000313" key="8">
    <source>
        <dbReference type="Proteomes" id="UP000301751"/>
    </source>
</evidence>
<keyword evidence="4" id="KW-0547">Nucleotide-binding</keyword>
<dbReference type="EMBL" id="BJCL01000010">
    <property type="protein sequence ID" value="GCL64606.1"/>
    <property type="molecule type" value="Genomic_DNA"/>
</dbReference>
<dbReference type="InterPro" id="IPR003439">
    <property type="entry name" value="ABC_transporter-like_ATP-bd"/>
</dbReference>
<keyword evidence="2" id="KW-0813">Transport</keyword>
<evidence type="ECO:0000256" key="4">
    <source>
        <dbReference type="ARBA" id="ARBA00022741"/>
    </source>
</evidence>
<dbReference type="PROSITE" id="PS50893">
    <property type="entry name" value="ABC_TRANSPORTER_2"/>
    <property type="match status" value="2"/>
</dbReference>